<evidence type="ECO:0000259" key="1">
    <source>
        <dbReference type="Pfam" id="PF19493"/>
    </source>
</evidence>
<dbReference type="EMBL" id="JAATEP010000003">
    <property type="protein sequence ID" value="NJP88960.1"/>
    <property type="molecule type" value="Genomic_DNA"/>
</dbReference>
<evidence type="ECO:0000313" key="2">
    <source>
        <dbReference type="EMBL" id="NJP88960.1"/>
    </source>
</evidence>
<accession>A0ABX1ATJ4</accession>
<comment type="caution">
    <text evidence="2">The sequence shown here is derived from an EMBL/GenBank/DDBJ whole genome shotgun (WGS) entry which is preliminary data.</text>
</comment>
<dbReference type="Pfam" id="PF19493">
    <property type="entry name" value="Trypco1"/>
    <property type="match status" value="1"/>
</dbReference>
<reference evidence="2 3" key="1">
    <citation type="submission" date="2020-03" db="EMBL/GenBank/DDBJ databases">
        <title>WGS of actinomycetes isolated from Thailand.</title>
        <authorList>
            <person name="Thawai C."/>
        </authorList>
    </citation>
    <scope>NUCLEOTIDE SEQUENCE [LARGE SCALE GENOMIC DNA]</scope>
    <source>
        <strain evidence="2 3">FMUSA5-5</strain>
    </source>
</reference>
<protein>
    <recommendedName>
        <fullName evidence="1">Trypsin-co-occurring domain-containing protein</fullName>
    </recommendedName>
</protein>
<dbReference type="InterPro" id="IPR045794">
    <property type="entry name" value="Trypco1"/>
</dbReference>
<dbReference type="RefSeq" id="WP_168007555.1">
    <property type="nucleotide sequence ID" value="NZ_JAATEP010000003.1"/>
</dbReference>
<dbReference type="Proteomes" id="UP000696294">
    <property type="component" value="Unassembled WGS sequence"/>
</dbReference>
<sequence>MSELMRFNLERGGVILVEVDEDEPGIVRASRVDDVIKSSASSFGAAIGAVRDAAAEALHRFTEMSSRPTEIELEFGVRLNVQAGAVIAKTAVDGHLKVKLVWRAEDSAQT</sequence>
<keyword evidence="3" id="KW-1185">Reference proteome</keyword>
<feature type="domain" description="Trypsin-co-occurring" evidence="1">
    <location>
        <begin position="7"/>
        <end position="103"/>
    </location>
</feature>
<proteinExistence type="predicted"/>
<evidence type="ECO:0000313" key="3">
    <source>
        <dbReference type="Proteomes" id="UP000696294"/>
    </source>
</evidence>
<dbReference type="NCBIfam" id="NF041216">
    <property type="entry name" value="CU044_2847_fam"/>
    <property type="match status" value="1"/>
</dbReference>
<name>A0ABX1ATJ4_9ACTN</name>
<organism evidence="2 3">
    <name type="scientific">Nonomuraea composti</name>
    <dbReference type="NCBI Taxonomy" id="2720023"/>
    <lineage>
        <taxon>Bacteria</taxon>
        <taxon>Bacillati</taxon>
        <taxon>Actinomycetota</taxon>
        <taxon>Actinomycetes</taxon>
        <taxon>Streptosporangiales</taxon>
        <taxon>Streptosporangiaceae</taxon>
        <taxon>Nonomuraea</taxon>
    </lineage>
</organism>
<gene>
    <name evidence="2" type="ORF">HCN51_05730</name>
</gene>